<reference evidence="2 3" key="1">
    <citation type="submission" date="2019-10" db="EMBL/GenBank/DDBJ databases">
        <authorList>
            <person name="Palmer J.M."/>
        </authorList>
    </citation>
    <scope>NUCLEOTIDE SEQUENCE [LARGE SCALE GENOMIC DNA]</scope>
    <source>
        <strain evidence="2 3">TWF696</strain>
    </source>
</reference>
<evidence type="ECO:0000313" key="3">
    <source>
        <dbReference type="Proteomes" id="UP001375240"/>
    </source>
</evidence>
<dbReference type="Proteomes" id="UP001375240">
    <property type="component" value="Unassembled WGS sequence"/>
</dbReference>
<comment type="caution">
    <text evidence="2">The sequence shown here is derived from an EMBL/GenBank/DDBJ whole genome shotgun (WGS) entry which is preliminary data.</text>
</comment>
<accession>A0AAV9U8A7</accession>
<evidence type="ECO:0000313" key="2">
    <source>
        <dbReference type="EMBL" id="KAK6336281.1"/>
    </source>
</evidence>
<proteinExistence type="predicted"/>
<dbReference type="AlphaFoldDB" id="A0AAV9U8A7"/>
<evidence type="ECO:0000256" key="1">
    <source>
        <dbReference type="SAM" id="MobiDB-lite"/>
    </source>
</evidence>
<feature type="region of interest" description="Disordered" evidence="1">
    <location>
        <begin position="1"/>
        <end position="63"/>
    </location>
</feature>
<dbReference type="EMBL" id="JAVHNQ010000011">
    <property type="protein sequence ID" value="KAK6336281.1"/>
    <property type="molecule type" value="Genomic_DNA"/>
</dbReference>
<organism evidence="2 3">
    <name type="scientific">Orbilia brochopaga</name>
    <dbReference type="NCBI Taxonomy" id="3140254"/>
    <lineage>
        <taxon>Eukaryota</taxon>
        <taxon>Fungi</taxon>
        <taxon>Dikarya</taxon>
        <taxon>Ascomycota</taxon>
        <taxon>Pezizomycotina</taxon>
        <taxon>Orbiliomycetes</taxon>
        <taxon>Orbiliales</taxon>
        <taxon>Orbiliaceae</taxon>
        <taxon>Orbilia</taxon>
    </lineage>
</organism>
<gene>
    <name evidence="2" type="ORF">TWF696_001843</name>
</gene>
<protein>
    <submittedName>
        <fullName evidence="2">Uncharacterized protein</fullName>
    </submittedName>
</protein>
<name>A0AAV9U8A7_9PEZI</name>
<keyword evidence="3" id="KW-1185">Reference proteome</keyword>
<sequence>MSTSAAQEGPVIESSRGSGKSHGRGEGRTRSRSSRSLSPKSEGEPEERDSRNSPEVPIISEPKAITVLNILNEIGREYEEPELKLDEMQQHLPDFQDQSALK</sequence>